<keyword evidence="5" id="KW-0653">Protein transport</keyword>
<dbReference type="GO" id="GO:0005886">
    <property type="term" value="C:plasma membrane"/>
    <property type="evidence" value="ECO:0007669"/>
    <property type="project" value="UniProtKB-SubCell"/>
</dbReference>
<feature type="transmembrane region" description="Helical" evidence="9">
    <location>
        <begin position="88"/>
        <end position="105"/>
    </location>
</feature>
<dbReference type="InterPro" id="IPR050171">
    <property type="entry name" value="MFS_Transporters"/>
</dbReference>
<protein>
    <submittedName>
        <fullName evidence="10">MFS transporter</fullName>
    </submittedName>
</protein>
<keyword evidence="7 9" id="KW-0472">Membrane</keyword>
<dbReference type="Proteomes" id="UP000478837">
    <property type="component" value="Unassembled WGS sequence"/>
</dbReference>
<feature type="transmembrane region" description="Helical" evidence="9">
    <location>
        <begin position="111"/>
        <end position="129"/>
    </location>
</feature>
<feature type="transmembrane region" description="Helical" evidence="9">
    <location>
        <begin position="336"/>
        <end position="357"/>
    </location>
</feature>
<comment type="subcellular location">
    <subcellularLocation>
        <location evidence="1">Cell membrane</location>
        <topology evidence="1">Multi-pass membrane protein</topology>
    </subcellularLocation>
    <subcellularLocation>
        <location evidence="8">Membrane</location>
        <topology evidence="8">Multi-pass membrane protein</topology>
    </subcellularLocation>
</comment>
<dbReference type="Pfam" id="PF00854">
    <property type="entry name" value="PTR2"/>
    <property type="match status" value="1"/>
</dbReference>
<dbReference type="AlphaFoldDB" id="A0A6L9MQX3"/>
<keyword evidence="2 8" id="KW-0813">Transport</keyword>
<dbReference type="PROSITE" id="PS01022">
    <property type="entry name" value="PTR2_1"/>
    <property type="match status" value="1"/>
</dbReference>
<evidence type="ECO:0000256" key="2">
    <source>
        <dbReference type="ARBA" id="ARBA00022448"/>
    </source>
</evidence>
<evidence type="ECO:0000256" key="9">
    <source>
        <dbReference type="SAM" id="Phobius"/>
    </source>
</evidence>
<proteinExistence type="inferred from homology"/>
<dbReference type="CDD" id="cd17346">
    <property type="entry name" value="MFS_DtpA_like"/>
    <property type="match status" value="1"/>
</dbReference>
<dbReference type="InterPro" id="IPR005279">
    <property type="entry name" value="Dipep/tripep_permease"/>
</dbReference>
<feature type="transmembrane region" description="Helical" evidence="9">
    <location>
        <begin position="149"/>
        <end position="169"/>
    </location>
</feature>
<dbReference type="GO" id="GO:1904680">
    <property type="term" value="F:peptide transmembrane transporter activity"/>
    <property type="evidence" value="ECO:0007669"/>
    <property type="project" value="InterPro"/>
</dbReference>
<evidence type="ECO:0000256" key="7">
    <source>
        <dbReference type="ARBA" id="ARBA00023136"/>
    </source>
</evidence>
<evidence type="ECO:0000313" key="11">
    <source>
        <dbReference type="Proteomes" id="UP000478837"/>
    </source>
</evidence>
<feature type="transmembrane region" description="Helical" evidence="9">
    <location>
        <begin position="409"/>
        <end position="427"/>
    </location>
</feature>
<feature type="transmembrane region" description="Helical" evidence="9">
    <location>
        <begin position="472"/>
        <end position="492"/>
    </location>
</feature>
<dbReference type="SUPFAM" id="SSF103473">
    <property type="entry name" value="MFS general substrate transporter"/>
    <property type="match status" value="1"/>
</dbReference>
<reference evidence="10 11" key="1">
    <citation type="submission" date="2020-01" db="EMBL/GenBank/DDBJ databases">
        <title>Genomes of bacteria type strains.</title>
        <authorList>
            <person name="Chen J."/>
            <person name="Zhu S."/>
            <person name="Yang J."/>
        </authorList>
    </citation>
    <scope>NUCLEOTIDE SEQUENCE [LARGE SCALE GENOMIC DNA]</scope>
    <source>
        <strain evidence="10 11">LMG 22958</strain>
    </source>
</reference>
<evidence type="ECO:0000256" key="3">
    <source>
        <dbReference type="ARBA" id="ARBA00022475"/>
    </source>
</evidence>
<dbReference type="InterPro" id="IPR000109">
    <property type="entry name" value="POT_fam"/>
</dbReference>
<dbReference type="PANTHER" id="PTHR23517:SF15">
    <property type="entry name" value="PROTON-DEPENDENT OLIGOPEPTIDE FAMILY TRANSPORT PROTEIN"/>
    <property type="match status" value="1"/>
</dbReference>
<keyword evidence="3" id="KW-1003">Cell membrane</keyword>
<gene>
    <name evidence="10" type="ORF">GTW09_03405</name>
</gene>
<feature type="transmembrane region" description="Helical" evidence="9">
    <location>
        <begin position="282"/>
        <end position="299"/>
    </location>
</feature>
<feature type="transmembrane region" description="Helical" evidence="9">
    <location>
        <begin position="369"/>
        <end position="389"/>
    </location>
</feature>
<accession>A0A6L9MQX3</accession>
<evidence type="ECO:0000256" key="6">
    <source>
        <dbReference type="ARBA" id="ARBA00022989"/>
    </source>
</evidence>
<feature type="transmembrane region" description="Helical" evidence="9">
    <location>
        <begin position="219"/>
        <end position="243"/>
    </location>
</feature>
<feature type="transmembrane region" description="Helical" evidence="9">
    <location>
        <begin position="59"/>
        <end position="79"/>
    </location>
</feature>
<keyword evidence="11" id="KW-1185">Reference proteome</keyword>
<evidence type="ECO:0000256" key="5">
    <source>
        <dbReference type="ARBA" id="ARBA00022856"/>
    </source>
</evidence>
<dbReference type="RefSeq" id="WP_163110116.1">
    <property type="nucleotide sequence ID" value="NZ_JAAAWP010000002.1"/>
</dbReference>
<sequence length="508" mass="55542">MKPSIDTSFFGHPGGLRTLFFTEMWERMSYYGMRALLVLFMTASLQTQGLGFTVATAGAIYGLYTGAVYFLGLPGGWLADRLIGGKQAVWYGGLIIFAGHVVLAIDLQNLFFVGLILVASGTGLLKPNISAMVGQQYGENDGRRDSGYALYYMGINIGSLIAYLVTGYLQENWGWHYAFGAAAVGMAIGLIQYYFSNRTLSAESVAPANAYQGVARKRAWTGVLVVVAAAIAVIIMAHMGTIIIEPVALAQKVAIFFTAIFFLYFGFIYFKGELSENEKRRMWALFLVCVASACFWSGFEQAGSSLNLFAQNYTDRVLSDGSFLTSWFGMSAIPTVWFQLSNSLFIIILSPFFAALWINLAKRMIDPSYTIKCAVGIIIMASGFLVMFMASQYAAQGLKVAPMWLVTTYFLHTVGELCLSPVALSAVSKLSPKRFAGQMMGVFVLTYSIGNIIAGLLSGNFDPENVQEMPNLYLQIALFSIAVGIVIALLSVKSRFWEKAGIQNKAEV</sequence>
<feature type="transmembrane region" description="Helical" evidence="9">
    <location>
        <begin position="175"/>
        <end position="195"/>
    </location>
</feature>
<dbReference type="EMBL" id="JAAAWP010000002">
    <property type="protein sequence ID" value="NDW20566.1"/>
    <property type="molecule type" value="Genomic_DNA"/>
</dbReference>
<name>A0A6L9MQX3_9ALTE</name>
<dbReference type="PANTHER" id="PTHR23517">
    <property type="entry name" value="RESISTANCE PROTEIN MDTM, PUTATIVE-RELATED-RELATED"/>
    <property type="match status" value="1"/>
</dbReference>
<comment type="similarity">
    <text evidence="8">Belongs to the major facilitator superfamily. Proton-dependent oligopeptide transporter (POT/PTR) (TC 2.A.17) family.</text>
</comment>
<dbReference type="InterPro" id="IPR018456">
    <property type="entry name" value="PTR2_symporter_CS"/>
</dbReference>
<feature type="transmembrane region" description="Helical" evidence="9">
    <location>
        <begin position="439"/>
        <end position="460"/>
    </location>
</feature>
<evidence type="ECO:0000256" key="8">
    <source>
        <dbReference type="RuleBase" id="RU003755"/>
    </source>
</evidence>
<organism evidence="10 11">
    <name type="scientific">Alteromonas hispanica</name>
    <dbReference type="NCBI Taxonomy" id="315421"/>
    <lineage>
        <taxon>Bacteria</taxon>
        <taxon>Pseudomonadati</taxon>
        <taxon>Pseudomonadota</taxon>
        <taxon>Gammaproteobacteria</taxon>
        <taxon>Alteromonadales</taxon>
        <taxon>Alteromonadaceae</taxon>
        <taxon>Alteromonas/Salinimonas group</taxon>
        <taxon>Alteromonas</taxon>
    </lineage>
</organism>
<dbReference type="Gene3D" id="1.20.1250.20">
    <property type="entry name" value="MFS general substrate transporter like domains"/>
    <property type="match status" value="1"/>
</dbReference>
<evidence type="ECO:0000313" key="10">
    <source>
        <dbReference type="EMBL" id="NDW20566.1"/>
    </source>
</evidence>
<keyword evidence="5" id="KW-0571">Peptide transport</keyword>
<evidence type="ECO:0000256" key="4">
    <source>
        <dbReference type="ARBA" id="ARBA00022692"/>
    </source>
</evidence>
<keyword evidence="4 8" id="KW-0812">Transmembrane</keyword>
<comment type="caution">
    <text evidence="10">The sequence shown here is derived from an EMBL/GenBank/DDBJ whole genome shotgun (WGS) entry which is preliminary data.</text>
</comment>
<keyword evidence="6 9" id="KW-1133">Transmembrane helix</keyword>
<dbReference type="NCBIfam" id="TIGR00924">
    <property type="entry name" value="yjdL_sub1_fam"/>
    <property type="match status" value="1"/>
</dbReference>
<feature type="transmembrane region" description="Helical" evidence="9">
    <location>
        <begin position="249"/>
        <end position="270"/>
    </location>
</feature>
<dbReference type="InterPro" id="IPR036259">
    <property type="entry name" value="MFS_trans_sf"/>
</dbReference>
<evidence type="ECO:0000256" key="1">
    <source>
        <dbReference type="ARBA" id="ARBA00004651"/>
    </source>
</evidence>
<dbReference type="PROSITE" id="PS01023">
    <property type="entry name" value="PTR2_2"/>
    <property type="match status" value="1"/>
</dbReference>
<dbReference type="GO" id="GO:0006857">
    <property type="term" value="P:oligopeptide transport"/>
    <property type="evidence" value="ECO:0007669"/>
    <property type="project" value="InterPro"/>
</dbReference>